<dbReference type="PANTHER" id="PTHR10342:SF264">
    <property type="entry name" value="MIP05773P-RELATED"/>
    <property type="match status" value="1"/>
</dbReference>
<gene>
    <name evidence="12" type="primary">LOC105364511</name>
</gene>
<accession>A0AAJ7DY70</accession>
<dbReference type="GO" id="GO:0046872">
    <property type="term" value="F:metal ion binding"/>
    <property type="evidence" value="ECO:0007669"/>
    <property type="project" value="UniProtKB-KW"/>
</dbReference>
<dbReference type="GO" id="GO:0008484">
    <property type="term" value="F:sulfuric ester hydrolase activity"/>
    <property type="evidence" value="ECO:0007669"/>
    <property type="project" value="InterPro"/>
</dbReference>
<dbReference type="Pfam" id="PF00884">
    <property type="entry name" value="Sulfatase"/>
    <property type="match status" value="1"/>
</dbReference>
<dbReference type="SUPFAM" id="SSF53649">
    <property type="entry name" value="Alkaline phosphatase-like"/>
    <property type="match status" value="1"/>
</dbReference>
<dbReference type="PANTHER" id="PTHR10342">
    <property type="entry name" value="ARYLSULFATASE"/>
    <property type="match status" value="1"/>
</dbReference>
<evidence type="ECO:0000256" key="6">
    <source>
        <dbReference type="ARBA" id="ARBA00023180"/>
    </source>
</evidence>
<feature type="signal peptide" evidence="9">
    <location>
        <begin position="1"/>
        <end position="28"/>
    </location>
</feature>
<evidence type="ECO:0000256" key="5">
    <source>
        <dbReference type="ARBA" id="ARBA00022837"/>
    </source>
</evidence>
<reference evidence="12" key="1">
    <citation type="submission" date="2025-08" db="UniProtKB">
        <authorList>
            <consortium name="RefSeq"/>
        </authorList>
    </citation>
    <scope>IDENTIFICATION</scope>
</reference>
<dbReference type="InterPro" id="IPR000917">
    <property type="entry name" value="Sulfatase_N"/>
</dbReference>
<evidence type="ECO:0000256" key="4">
    <source>
        <dbReference type="ARBA" id="ARBA00022801"/>
    </source>
</evidence>
<evidence type="ECO:0000256" key="7">
    <source>
        <dbReference type="SAM" id="MobiDB-lite"/>
    </source>
</evidence>
<dbReference type="Gene3D" id="3.40.720.10">
    <property type="entry name" value="Alkaline Phosphatase, subunit A"/>
    <property type="match status" value="1"/>
</dbReference>
<keyword evidence="3" id="KW-0479">Metal-binding</keyword>
<dbReference type="KEGG" id="csol:105364511"/>
<keyword evidence="6" id="KW-0325">Glycoprotein</keyword>
<sequence>MAHMKIGGNIRRDWSCWLLAAFALLVEAVPRKASPDDPPNIVLIIADDMGWNDVSFHGSDQIPTPNIDALAYNGVILNSHYVSAMCTPSRSALLTGKHPIHTGMQHLVILESEPRGLPLHEKILPQYLKETGYRTHAIGKWHQGSYRREYTPTYRGFDSHFGYWNGLQDYYTHEVASSVDSENFLGFDMRRNMSVARDTWGKYSTDLFTEEAVRLIEKHHPEAGPMFLYMAHLAPHSGNKWEPLQAPDEEIAKFAYIRDPERRIYAAMMSKLDESVGEVVAALRRKSMLHNSIIVFMADNGAATQGIHYNRGSNFPLRGIKASAWEGAVRGTAAVWSPLIRRPKRVSSDLMYIADWLPTLASVAGIRLNSGLDGVDMWPSISGEVVVPPARNEVLVNIDPIFNYSAIRRGDFKYVLGSVGNGDAWYGESGRPGADPAEGSSPSYDPENVLMSKAGTAISGLLTANQVTEVRAVRNDGYERVKEEEMATTKLLTADELLKLRSIATLHCTTPEVEWVECKPLEAPCLFNIKEDPCEQRNLAESRPMLLATLEEALLKYQVTAVPPSNIPNDLRANPALWNDTWVNWLDDDPLEFLVDDVNKDHLDDPTSKLSGPIIATLAIILGLALLGIVTFIALGCSREYSKLRKKQQQSAYRSSTPFQEVQQPSETIAVLEQGFPDESHVRSKILNLNDRSEMNDTRSIETHTNFKKGIE</sequence>
<evidence type="ECO:0000256" key="8">
    <source>
        <dbReference type="SAM" id="Phobius"/>
    </source>
</evidence>
<evidence type="ECO:0000313" key="11">
    <source>
        <dbReference type="Proteomes" id="UP000695007"/>
    </source>
</evidence>
<dbReference type="InterPro" id="IPR024607">
    <property type="entry name" value="Sulfatase_CS"/>
</dbReference>
<keyword evidence="9" id="KW-0732">Signal</keyword>
<keyword evidence="5" id="KW-0106">Calcium</keyword>
<feature type="transmembrane region" description="Helical" evidence="8">
    <location>
        <begin position="614"/>
        <end position="637"/>
    </location>
</feature>
<protein>
    <submittedName>
        <fullName evidence="12">Arylsulfatase B-like</fullName>
    </submittedName>
</protein>
<keyword evidence="8" id="KW-1133">Transmembrane helix</keyword>
<dbReference type="Gene3D" id="3.30.1120.10">
    <property type="match status" value="1"/>
</dbReference>
<dbReference type="AlphaFoldDB" id="A0AAJ7DY70"/>
<proteinExistence type="inferred from homology"/>
<dbReference type="CDD" id="cd16029">
    <property type="entry name" value="4-S"/>
    <property type="match status" value="1"/>
</dbReference>
<keyword evidence="11" id="KW-1185">Reference proteome</keyword>
<dbReference type="PROSITE" id="PS00523">
    <property type="entry name" value="SULFATASE_1"/>
    <property type="match status" value="1"/>
</dbReference>
<evidence type="ECO:0000259" key="10">
    <source>
        <dbReference type="Pfam" id="PF00884"/>
    </source>
</evidence>
<dbReference type="PROSITE" id="PS00149">
    <property type="entry name" value="SULFATASE_2"/>
    <property type="match status" value="1"/>
</dbReference>
<comment type="cofactor">
    <cofactor evidence="1">
        <name>Ca(2+)</name>
        <dbReference type="ChEBI" id="CHEBI:29108"/>
    </cofactor>
</comment>
<evidence type="ECO:0000256" key="2">
    <source>
        <dbReference type="ARBA" id="ARBA00008779"/>
    </source>
</evidence>
<evidence type="ECO:0000256" key="9">
    <source>
        <dbReference type="SAM" id="SignalP"/>
    </source>
</evidence>
<dbReference type="Proteomes" id="UP000695007">
    <property type="component" value="Unplaced"/>
</dbReference>
<keyword evidence="4" id="KW-0378">Hydrolase</keyword>
<comment type="similarity">
    <text evidence="2">Belongs to the sulfatase family.</text>
</comment>
<dbReference type="InterPro" id="IPR047115">
    <property type="entry name" value="ARSB"/>
</dbReference>
<feature type="region of interest" description="Disordered" evidence="7">
    <location>
        <begin position="427"/>
        <end position="446"/>
    </location>
</feature>
<feature type="domain" description="Sulfatase N-terminal" evidence="10">
    <location>
        <begin position="39"/>
        <end position="366"/>
    </location>
</feature>
<keyword evidence="8" id="KW-0812">Transmembrane</keyword>
<evidence type="ECO:0000256" key="3">
    <source>
        <dbReference type="ARBA" id="ARBA00022723"/>
    </source>
</evidence>
<evidence type="ECO:0000256" key="1">
    <source>
        <dbReference type="ARBA" id="ARBA00001913"/>
    </source>
</evidence>
<keyword evidence="8" id="KW-0472">Membrane</keyword>
<dbReference type="InterPro" id="IPR017850">
    <property type="entry name" value="Alkaline_phosphatase_core_sf"/>
</dbReference>
<feature type="chain" id="PRO_5042471128" evidence="9">
    <location>
        <begin position="29"/>
        <end position="712"/>
    </location>
</feature>
<dbReference type="RefSeq" id="XP_011500745.1">
    <property type="nucleotide sequence ID" value="XM_011502443.1"/>
</dbReference>
<name>A0AAJ7DY70_9HYME</name>
<evidence type="ECO:0000313" key="12">
    <source>
        <dbReference type="RefSeq" id="XP_011500745.1"/>
    </source>
</evidence>
<organism evidence="11 12">
    <name type="scientific">Ceratosolen solmsi marchali</name>
    <dbReference type="NCBI Taxonomy" id="326594"/>
    <lineage>
        <taxon>Eukaryota</taxon>
        <taxon>Metazoa</taxon>
        <taxon>Ecdysozoa</taxon>
        <taxon>Arthropoda</taxon>
        <taxon>Hexapoda</taxon>
        <taxon>Insecta</taxon>
        <taxon>Pterygota</taxon>
        <taxon>Neoptera</taxon>
        <taxon>Endopterygota</taxon>
        <taxon>Hymenoptera</taxon>
        <taxon>Apocrita</taxon>
        <taxon>Proctotrupomorpha</taxon>
        <taxon>Chalcidoidea</taxon>
        <taxon>Agaonidae</taxon>
        <taxon>Agaoninae</taxon>
        <taxon>Ceratosolen</taxon>
    </lineage>
</organism>
<dbReference type="GeneID" id="105364511"/>